<dbReference type="Gene3D" id="1.10.10.10">
    <property type="entry name" value="Winged helix-like DNA-binding domain superfamily/Winged helix DNA-binding domain"/>
    <property type="match status" value="1"/>
</dbReference>
<dbReference type="PROSITE" id="PS50186">
    <property type="entry name" value="DEP"/>
    <property type="match status" value="1"/>
</dbReference>
<evidence type="ECO:0000313" key="5">
    <source>
        <dbReference type="EMBL" id="CAE0671912.1"/>
    </source>
</evidence>
<dbReference type="PANTHER" id="PTHR47992">
    <property type="entry name" value="PROTEIN PHOSPHATASE"/>
    <property type="match status" value="1"/>
</dbReference>
<dbReference type="InterPro" id="IPR015655">
    <property type="entry name" value="PP2C"/>
</dbReference>
<organism evidence="4">
    <name type="scientific">Lotharella globosa</name>
    <dbReference type="NCBI Taxonomy" id="91324"/>
    <lineage>
        <taxon>Eukaryota</taxon>
        <taxon>Sar</taxon>
        <taxon>Rhizaria</taxon>
        <taxon>Cercozoa</taxon>
        <taxon>Chlorarachniophyceae</taxon>
        <taxon>Lotharella</taxon>
    </lineage>
</organism>
<dbReference type="Pfam" id="PF00610">
    <property type="entry name" value="DEP"/>
    <property type="match status" value="1"/>
</dbReference>
<dbReference type="SMART" id="SM00049">
    <property type="entry name" value="DEP"/>
    <property type="match status" value="1"/>
</dbReference>
<dbReference type="PROSITE" id="PS51746">
    <property type="entry name" value="PPM_2"/>
    <property type="match status" value="1"/>
</dbReference>
<proteinExistence type="predicted"/>
<feature type="region of interest" description="Disordered" evidence="1">
    <location>
        <begin position="397"/>
        <end position="443"/>
    </location>
</feature>
<dbReference type="CDD" id="cd00143">
    <property type="entry name" value="PP2Cc"/>
    <property type="match status" value="1"/>
</dbReference>
<evidence type="ECO:0000313" key="4">
    <source>
        <dbReference type="EMBL" id="CAE0671911.1"/>
    </source>
</evidence>
<reference evidence="4" key="1">
    <citation type="submission" date="2021-01" db="EMBL/GenBank/DDBJ databases">
        <authorList>
            <person name="Corre E."/>
            <person name="Pelletier E."/>
            <person name="Niang G."/>
            <person name="Scheremetjew M."/>
            <person name="Finn R."/>
            <person name="Kale V."/>
            <person name="Holt S."/>
            <person name="Cochrane G."/>
            <person name="Meng A."/>
            <person name="Brown T."/>
            <person name="Cohen L."/>
        </authorList>
    </citation>
    <scope>NUCLEOTIDE SEQUENCE</scope>
    <source>
        <strain evidence="4">CCCM811</strain>
    </source>
</reference>
<dbReference type="SUPFAM" id="SSF46785">
    <property type="entry name" value="Winged helix' DNA-binding domain"/>
    <property type="match status" value="1"/>
</dbReference>
<dbReference type="InterPro" id="IPR036457">
    <property type="entry name" value="PPM-type-like_dom_sf"/>
</dbReference>
<name>A0A6V3Q9Y9_9EUKA</name>
<dbReference type="GO" id="GO:0035556">
    <property type="term" value="P:intracellular signal transduction"/>
    <property type="evidence" value="ECO:0007669"/>
    <property type="project" value="InterPro"/>
</dbReference>
<evidence type="ECO:0000259" key="3">
    <source>
        <dbReference type="PROSITE" id="PS51746"/>
    </source>
</evidence>
<dbReference type="InterPro" id="IPR036388">
    <property type="entry name" value="WH-like_DNA-bd_sf"/>
</dbReference>
<evidence type="ECO:0000256" key="1">
    <source>
        <dbReference type="SAM" id="MobiDB-lite"/>
    </source>
</evidence>
<feature type="domain" description="PPM-type phosphatase" evidence="3">
    <location>
        <begin position="95"/>
        <end position="334"/>
    </location>
</feature>
<dbReference type="SUPFAM" id="SSF81606">
    <property type="entry name" value="PP2C-like"/>
    <property type="match status" value="1"/>
</dbReference>
<dbReference type="AlphaFoldDB" id="A0A6V3Q9Y9"/>
<evidence type="ECO:0000259" key="2">
    <source>
        <dbReference type="PROSITE" id="PS50186"/>
    </source>
</evidence>
<accession>A0A6V3Q9Y9</accession>
<feature type="domain" description="DEP" evidence="2">
    <location>
        <begin position="19"/>
        <end position="100"/>
    </location>
</feature>
<evidence type="ECO:0008006" key="6">
    <source>
        <dbReference type="Google" id="ProtNLM"/>
    </source>
</evidence>
<gene>
    <name evidence="4" type="ORF">LGLO00237_LOCUS23560</name>
    <name evidence="5" type="ORF">LGLO00237_LOCUS23561</name>
</gene>
<dbReference type="SMART" id="SM00332">
    <property type="entry name" value="PP2Cc"/>
    <property type="match status" value="1"/>
</dbReference>
<dbReference type="InterPro" id="IPR000591">
    <property type="entry name" value="DEP_dom"/>
</dbReference>
<dbReference type="EMBL" id="HBIV01033060">
    <property type="protein sequence ID" value="CAE0671911.1"/>
    <property type="molecule type" value="Transcribed_RNA"/>
</dbReference>
<dbReference type="CDD" id="cd04371">
    <property type="entry name" value="DEP"/>
    <property type="match status" value="1"/>
</dbReference>
<dbReference type="GO" id="GO:0004722">
    <property type="term" value="F:protein serine/threonine phosphatase activity"/>
    <property type="evidence" value="ECO:0007669"/>
    <property type="project" value="InterPro"/>
</dbReference>
<dbReference type="InterPro" id="IPR001932">
    <property type="entry name" value="PPM-type_phosphatase-like_dom"/>
</dbReference>
<dbReference type="Gene3D" id="3.60.40.10">
    <property type="entry name" value="PPM-type phosphatase domain"/>
    <property type="match status" value="1"/>
</dbReference>
<protein>
    <recommendedName>
        <fullName evidence="6">PPM-type phosphatase domain-containing protein</fullName>
    </recommendedName>
</protein>
<dbReference type="InterPro" id="IPR036390">
    <property type="entry name" value="WH_DNA-bd_sf"/>
</dbReference>
<sequence>MLVGIPCGFRCCAGDDDDVDEGVELMMGGNANRDRRYHLQTYKNCFVGREAVSWMVRTGYAGTRYQALVAMNELHRLGVISHVTNDHVVEDKEYFYRLEEAALKAEPGAPSVAMCPASTLPQDEISSAFLSVDAIAQKEEKYQTCGSTAINLFVVAGETGSRSILCAWTGDSRAAYFSGSDLHEFGHLSNDHDPTSVAERRRIDQYGKEKGGAFVARRTTQGGALGPWAVFKNTPEVGGLSLMMTRSIGDARHSKAIVPDPEFKRIQVGRQEIVRCVVASDGMWRVLNANAVREVLVRSANADIASKWLALEAARKTDLLELKPDDITVIVVDVMGRYYRPHPGGLYGDRRTFARKLERACARILSIDDEDEDDVSSSAINGVARATSAPEDKKIKRDLSGVILPKSPSSPPLVHRRRSKSWDAPPSCSGLEKLAYNTSSPRM</sequence>
<dbReference type="Pfam" id="PF00481">
    <property type="entry name" value="PP2C"/>
    <property type="match status" value="1"/>
</dbReference>
<dbReference type="EMBL" id="HBIV01033061">
    <property type="protein sequence ID" value="CAE0671912.1"/>
    <property type="molecule type" value="Transcribed_RNA"/>
</dbReference>